<dbReference type="Gene3D" id="1.10.10.10">
    <property type="entry name" value="Winged helix-like DNA-binding domain superfamily/Winged helix DNA-binding domain"/>
    <property type="match status" value="1"/>
</dbReference>
<dbReference type="PROSITE" id="PS01117">
    <property type="entry name" value="HTH_MARR_1"/>
    <property type="match status" value="1"/>
</dbReference>
<name>A0ABT4VL98_9HYPH</name>
<dbReference type="Pfam" id="PF12802">
    <property type="entry name" value="MarR_2"/>
    <property type="match status" value="1"/>
</dbReference>
<accession>A0ABT4VL98</accession>
<evidence type="ECO:0000313" key="6">
    <source>
        <dbReference type="Proteomes" id="UP001148313"/>
    </source>
</evidence>
<evidence type="ECO:0000259" key="4">
    <source>
        <dbReference type="PROSITE" id="PS50995"/>
    </source>
</evidence>
<organism evidence="5 6">
    <name type="scientific">Hoeflea poritis</name>
    <dbReference type="NCBI Taxonomy" id="2993659"/>
    <lineage>
        <taxon>Bacteria</taxon>
        <taxon>Pseudomonadati</taxon>
        <taxon>Pseudomonadota</taxon>
        <taxon>Alphaproteobacteria</taxon>
        <taxon>Hyphomicrobiales</taxon>
        <taxon>Rhizobiaceae</taxon>
        <taxon>Hoeflea</taxon>
    </lineage>
</organism>
<keyword evidence="6" id="KW-1185">Reference proteome</keyword>
<dbReference type="EMBL" id="JAPJZH010000004">
    <property type="protein sequence ID" value="MDA4845440.1"/>
    <property type="molecule type" value="Genomic_DNA"/>
</dbReference>
<proteinExistence type="predicted"/>
<dbReference type="PROSITE" id="PS50995">
    <property type="entry name" value="HTH_MARR_2"/>
    <property type="match status" value="1"/>
</dbReference>
<dbReference type="InterPro" id="IPR036390">
    <property type="entry name" value="WH_DNA-bd_sf"/>
</dbReference>
<keyword evidence="3" id="KW-0804">Transcription</keyword>
<evidence type="ECO:0000256" key="2">
    <source>
        <dbReference type="ARBA" id="ARBA00023125"/>
    </source>
</evidence>
<reference evidence="5" key="1">
    <citation type="submission" date="2022-11" db="EMBL/GenBank/DDBJ databases">
        <title>Hoeflea poritis sp. nov., isolated from scleractinian coral Porites lutea.</title>
        <authorList>
            <person name="Zhang G."/>
            <person name="Wei Q."/>
            <person name="Cai L."/>
        </authorList>
    </citation>
    <scope>NUCLEOTIDE SEQUENCE</scope>
    <source>
        <strain evidence="5">E7-10</strain>
    </source>
</reference>
<comment type="caution">
    <text evidence="5">The sequence shown here is derived from an EMBL/GenBank/DDBJ whole genome shotgun (WGS) entry which is preliminary data.</text>
</comment>
<dbReference type="Proteomes" id="UP001148313">
    <property type="component" value="Unassembled WGS sequence"/>
</dbReference>
<dbReference type="PANTHER" id="PTHR35790:SF4">
    <property type="entry name" value="HTH-TYPE TRANSCRIPTIONAL REGULATOR PCHR"/>
    <property type="match status" value="1"/>
</dbReference>
<dbReference type="RefSeq" id="WP_271089064.1">
    <property type="nucleotide sequence ID" value="NZ_JAPJZH010000004.1"/>
</dbReference>
<evidence type="ECO:0000256" key="3">
    <source>
        <dbReference type="ARBA" id="ARBA00023163"/>
    </source>
</evidence>
<dbReference type="PANTHER" id="PTHR35790">
    <property type="entry name" value="HTH-TYPE TRANSCRIPTIONAL REGULATOR PCHR"/>
    <property type="match status" value="1"/>
</dbReference>
<keyword evidence="2" id="KW-0238">DNA-binding</keyword>
<sequence length="158" mass="18130">METAIYPPEFDSDTPLQNVLTWRIHQVHNRLNVHAAKFLEKTSGIALAHWRVMLCIGADGNTTHSEIRRKIAMDKGQLSRCLKGMVDEGLVVTQEDAADQRQQRLSLTKKGRRIFDKTLPEMRKRQSYLIGRLSKSESRMIFSALDKLEVAAQNHEFL</sequence>
<feature type="domain" description="HTH marR-type" evidence="4">
    <location>
        <begin position="17"/>
        <end position="150"/>
    </location>
</feature>
<keyword evidence="1" id="KW-0805">Transcription regulation</keyword>
<dbReference type="InterPro" id="IPR036388">
    <property type="entry name" value="WH-like_DNA-bd_sf"/>
</dbReference>
<dbReference type="InterPro" id="IPR023187">
    <property type="entry name" value="Tscrpt_reg_MarR-type_CS"/>
</dbReference>
<evidence type="ECO:0000256" key="1">
    <source>
        <dbReference type="ARBA" id="ARBA00023015"/>
    </source>
</evidence>
<gene>
    <name evidence="5" type="ORF">OOZ53_08775</name>
</gene>
<dbReference type="PRINTS" id="PR00598">
    <property type="entry name" value="HTHMARR"/>
</dbReference>
<protein>
    <submittedName>
        <fullName evidence="5">MarR family winged helix-turn-helix transcriptional regulator</fullName>
    </submittedName>
</protein>
<evidence type="ECO:0000313" key="5">
    <source>
        <dbReference type="EMBL" id="MDA4845440.1"/>
    </source>
</evidence>
<dbReference type="SUPFAM" id="SSF46785">
    <property type="entry name" value="Winged helix' DNA-binding domain"/>
    <property type="match status" value="1"/>
</dbReference>
<dbReference type="InterPro" id="IPR000835">
    <property type="entry name" value="HTH_MarR-typ"/>
</dbReference>
<dbReference type="InterPro" id="IPR052067">
    <property type="entry name" value="Metal_resp_HTH_trans_reg"/>
</dbReference>
<dbReference type="SMART" id="SM00347">
    <property type="entry name" value="HTH_MARR"/>
    <property type="match status" value="1"/>
</dbReference>